<protein>
    <recommendedName>
        <fullName evidence="8">Rhodopsin domain-containing protein</fullName>
    </recommendedName>
</protein>
<comment type="similarity">
    <text evidence="5">Belongs to the SAT4 family.</text>
</comment>
<keyword evidence="4 7" id="KW-0472">Membrane</keyword>
<dbReference type="AlphaFoldDB" id="A0A6A5U1E7"/>
<evidence type="ECO:0000256" key="5">
    <source>
        <dbReference type="ARBA" id="ARBA00038359"/>
    </source>
</evidence>
<feature type="compositionally biased region" description="Basic and acidic residues" evidence="6">
    <location>
        <begin position="305"/>
        <end position="317"/>
    </location>
</feature>
<evidence type="ECO:0000313" key="9">
    <source>
        <dbReference type="EMBL" id="KAF1958983.1"/>
    </source>
</evidence>
<evidence type="ECO:0000256" key="2">
    <source>
        <dbReference type="ARBA" id="ARBA00022692"/>
    </source>
</evidence>
<dbReference type="Proteomes" id="UP000800035">
    <property type="component" value="Unassembled WGS sequence"/>
</dbReference>
<feature type="domain" description="Rhodopsin" evidence="8">
    <location>
        <begin position="29"/>
        <end position="267"/>
    </location>
</feature>
<feature type="transmembrane region" description="Helical" evidence="7">
    <location>
        <begin position="204"/>
        <end position="222"/>
    </location>
</feature>
<keyword evidence="2 7" id="KW-0812">Transmembrane</keyword>
<gene>
    <name evidence="9" type="ORF">CC80DRAFT_441815</name>
</gene>
<dbReference type="GO" id="GO:0016020">
    <property type="term" value="C:membrane"/>
    <property type="evidence" value="ECO:0007669"/>
    <property type="project" value="UniProtKB-SubCell"/>
</dbReference>
<feature type="compositionally biased region" description="Polar residues" evidence="6">
    <location>
        <begin position="334"/>
        <end position="352"/>
    </location>
</feature>
<feature type="transmembrane region" description="Helical" evidence="7">
    <location>
        <begin position="45"/>
        <end position="68"/>
    </location>
</feature>
<evidence type="ECO:0000313" key="10">
    <source>
        <dbReference type="Proteomes" id="UP000800035"/>
    </source>
</evidence>
<feature type="transmembrane region" description="Helical" evidence="7">
    <location>
        <begin position="12"/>
        <end position="33"/>
    </location>
</feature>
<dbReference type="Pfam" id="PF20684">
    <property type="entry name" value="Fung_rhodopsin"/>
    <property type="match status" value="1"/>
</dbReference>
<feature type="transmembrane region" description="Helical" evidence="7">
    <location>
        <begin position="164"/>
        <end position="192"/>
    </location>
</feature>
<evidence type="ECO:0000256" key="6">
    <source>
        <dbReference type="SAM" id="MobiDB-lite"/>
    </source>
</evidence>
<dbReference type="OrthoDB" id="3936451at2759"/>
<name>A0A6A5U1E7_9PLEO</name>
<evidence type="ECO:0000256" key="7">
    <source>
        <dbReference type="SAM" id="Phobius"/>
    </source>
</evidence>
<feature type="transmembrane region" description="Helical" evidence="7">
    <location>
        <begin position="88"/>
        <end position="115"/>
    </location>
</feature>
<keyword evidence="10" id="KW-1185">Reference proteome</keyword>
<reference evidence="9" key="1">
    <citation type="journal article" date="2020" name="Stud. Mycol.">
        <title>101 Dothideomycetes genomes: a test case for predicting lifestyles and emergence of pathogens.</title>
        <authorList>
            <person name="Haridas S."/>
            <person name="Albert R."/>
            <person name="Binder M."/>
            <person name="Bloem J."/>
            <person name="Labutti K."/>
            <person name="Salamov A."/>
            <person name="Andreopoulos B."/>
            <person name="Baker S."/>
            <person name="Barry K."/>
            <person name="Bills G."/>
            <person name="Bluhm B."/>
            <person name="Cannon C."/>
            <person name="Castanera R."/>
            <person name="Culley D."/>
            <person name="Daum C."/>
            <person name="Ezra D."/>
            <person name="Gonzalez J."/>
            <person name="Henrissat B."/>
            <person name="Kuo A."/>
            <person name="Liang C."/>
            <person name="Lipzen A."/>
            <person name="Lutzoni F."/>
            <person name="Magnuson J."/>
            <person name="Mondo S."/>
            <person name="Nolan M."/>
            <person name="Ohm R."/>
            <person name="Pangilinan J."/>
            <person name="Park H.-J."/>
            <person name="Ramirez L."/>
            <person name="Alfaro M."/>
            <person name="Sun H."/>
            <person name="Tritt A."/>
            <person name="Yoshinaga Y."/>
            <person name="Zwiers L.-H."/>
            <person name="Turgeon B."/>
            <person name="Goodwin S."/>
            <person name="Spatafora J."/>
            <person name="Crous P."/>
            <person name="Grigoriev I."/>
        </authorList>
    </citation>
    <scope>NUCLEOTIDE SEQUENCE</scope>
    <source>
        <strain evidence="9">CBS 675.92</strain>
    </source>
</reference>
<sequence>MGSEVPNRGPELRAVNIAFLITAVIAYSLRCYVRVGMVKGYKYDDWLMGFALLFFIAYCTSSNIGVHYGTGRHYTDLSIENFSRARHAWYFCYLFYCSSMICSKISIGCFLLRIAIRKVHTWFIYGVMTVSLVSGLTFFFVTLFQCHPVSYFWNTRQDGGCININIVIVLAYVYSAFSIITDFTFALLPTFLIVHLQLKRKTKIALIPLLTMGCIASSAVVVRLPFLLEIGSPDFLWATSDIAIWSTIEQGLAITAGSLATIRPLFSIILYKLGLSSYTTKQQTPVFGGHPSGGHPSVSNRIVGGKREASSRDKYDMYKLSSGGDEESGPVNLQVPQDSSPKPSPTSPNWYQTHFDRVKRGSYGKGKKNMDITALASDDGSEKSLRETSDTHSLSEERGMQIMVSRSFVVSDAERTSYVEKENV</sequence>
<evidence type="ECO:0000256" key="1">
    <source>
        <dbReference type="ARBA" id="ARBA00004141"/>
    </source>
</evidence>
<feature type="region of interest" description="Disordered" evidence="6">
    <location>
        <begin position="286"/>
        <end position="399"/>
    </location>
</feature>
<keyword evidence="3 7" id="KW-1133">Transmembrane helix</keyword>
<proteinExistence type="inferred from homology"/>
<evidence type="ECO:0000256" key="3">
    <source>
        <dbReference type="ARBA" id="ARBA00022989"/>
    </source>
</evidence>
<dbReference type="PANTHER" id="PTHR33048:SF96">
    <property type="entry name" value="INTEGRAL MEMBRANE PROTEIN"/>
    <property type="match status" value="1"/>
</dbReference>
<dbReference type="EMBL" id="ML976986">
    <property type="protein sequence ID" value="KAF1958983.1"/>
    <property type="molecule type" value="Genomic_DNA"/>
</dbReference>
<evidence type="ECO:0000256" key="4">
    <source>
        <dbReference type="ARBA" id="ARBA00023136"/>
    </source>
</evidence>
<dbReference type="InterPro" id="IPR049326">
    <property type="entry name" value="Rhodopsin_dom_fungi"/>
</dbReference>
<dbReference type="PANTHER" id="PTHR33048">
    <property type="entry name" value="PTH11-LIKE INTEGRAL MEMBRANE PROTEIN (AFU_ORTHOLOGUE AFUA_5G11245)"/>
    <property type="match status" value="1"/>
</dbReference>
<comment type="subcellular location">
    <subcellularLocation>
        <location evidence="1">Membrane</location>
        <topology evidence="1">Multi-pass membrane protein</topology>
    </subcellularLocation>
</comment>
<dbReference type="InterPro" id="IPR052337">
    <property type="entry name" value="SAT4-like"/>
</dbReference>
<organism evidence="9 10">
    <name type="scientific">Byssothecium circinans</name>
    <dbReference type="NCBI Taxonomy" id="147558"/>
    <lineage>
        <taxon>Eukaryota</taxon>
        <taxon>Fungi</taxon>
        <taxon>Dikarya</taxon>
        <taxon>Ascomycota</taxon>
        <taxon>Pezizomycotina</taxon>
        <taxon>Dothideomycetes</taxon>
        <taxon>Pleosporomycetidae</taxon>
        <taxon>Pleosporales</taxon>
        <taxon>Massarineae</taxon>
        <taxon>Massarinaceae</taxon>
        <taxon>Byssothecium</taxon>
    </lineage>
</organism>
<feature type="compositionally biased region" description="Basic and acidic residues" evidence="6">
    <location>
        <begin position="380"/>
        <end position="399"/>
    </location>
</feature>
<feature type="transmembrane region" description="Helical" evidence="7">
    <location>
        <begin position="122"/>
        <end position="144"/>
    </location>
</feature>
<evidence type="ECO:0000259" key="8">
    <source>
        <dbReference type="Pfam" id="PF20684"/>
    </source>
</evidence>
<accession>A0A6A5U1E7</accession>